<sequence length="96" mass="10728">MQIVLAAKLKQVRYCLRDETGLFPEFTGSRVCRWFSLLDFSARKRPSALGPTNKQELPVALANQRGSFSHYPASNILKVNLGRRAPLGKIADPNTK</sequence>
<organism evidence="1 2">
    <name type="scientific">Paraburkholderia rhynchosiae</name>
    <dbReference type="NCBI Taxonomy" id="487049"/>
    <lineage>
        <taxon>Bacteria</taxon>
        <taxon>Pseudomonadati</taxon>
        <taxon>Pseudomonadota</taxon>
        <taxon>Betaproteobacteria</taxon>
        <taxon>Burkholderiales</taxon>
        <taxon>Burkholderiaceae</taxon>
        <taxon>Paraburkholderia</taxon>
    </lineage>
</organism>
<name>A0ACC7NJM9_9BURK</name>
<protein>
    <submittedName>
        <fullName evidence="1">Uncharacterized protein</fullName>
    </submittedName>
</protein>
<evidence type="ECO:0000313" key="1">
    <source>
        <dbReference type="EMBL" id="MFM0107299.1"/>
    </source>
</evidence>
<gene>
    <name evidence="1" type="ORF">PQR01_28410</name>
</gene>
<dbReference type="Proteomes" id="UP001629235">
    <property type="component" value="Unassembled WGS sequence"/>
</dbReference>
<evidence type="ECO:0000313" key="2">
    <source>
        <dbReference type="Proteomes" id="UP001629235"/>
    </source>
</evidence>
<dbReference type="EMBL" id="JAQQDW010000076">
    <property type="protein sequence ID" value="MFM0107299.1"/>
    <property type="molecule type" value="Genomic_DNA"/>
</dbReference>
<keyword evidence="2" id="KW-1185">Reference proteome</keyword>
<reference evidence="1 2" key="1">
    <citation type="journal article" date="2024" name="Chem. Sci.">
        <title>Discovery of megapolipeptins by genome mining of a Burkholderiales bacteria collection.</title>
        <authorList>
            <person name="Paulo B.S."/>
            <person name="Recchia M.J.J."/>
            <person name="Lee S."/>
            <person name="Fergusson C.H."/>
            <person name="Romanowski S.B."/>
            <person name="Hernandez A."/>
            <person name="Krull N."/>
            <person name="Liu D.Y."/>
            <person name="Cavanagh H."/>
            <person name="Bos A."/>
            <person name="Gray C.A."/>
            <person name="Murphy B.T."/>
            <person name="Linington R.G."/>
            <person name="Eustaquio A.S."/>
        </authorList>
    </citation>
    <scope>NUCLEOTIDE SEQUENCE [LARGE SCALE GENOMIC DNA]</scope>
    <source>
        <strain evidence="1 2">RL18-126-BIB-B</strain>
    </source>
</reference>
<proteinExistence type="predicted"/>
<accession>A0ACC7NJM9</accession>
<comment type="caution">
    <text evidence="1">The sequence shown here is derived from an EMBL/GenBank/DDBJ whole genome shotgun (WGS) entry which is preliminary data.</text>
</comment>